<organism evidence="1 2">
    <name type="scientific">Onchocerca volvulus</name>
    <dbReference type="NCBI Taxonomy" id="6282"/>
    <lineage>
        <taxon>Eukaryota</taxon>
        <taxon>Metazoa</taxon>
        <taxon>Ecdysozoa</taxon>
        <taxon>Nematoda</taxon>
        <taxon>Chromadorea</taxon>
        <taxon>Rhabditida</taxon>
        <taxon>Spirurina</taxon>
        <taxon>Spiruromorpha</taxon>
        <taxon>Filarioidea</taxon>
        <taxon>Onchocercidae</taxon>
        <taxon>Onchocerca</taxon>
    </lineage>
</organism>
<dbReference type="EMBL" id="CMVM020000161">
    <property type="status" value="NOT_ANNOTATED_CDS"/>
    <property type="molecule type" value="Genomic_DNA"/>
</dbReference>
<reference evidence="2" key="1">
    <citation type="submission" date="2013-10" db="EMBL/GenBank/DDBJ databases">
        <title>Genome sequencing of Onchocerca volvulus.</title>
        <authorList>
            <person name="Cotton J."/>
            <person name="Tsai J."/>
            <person name="Stanley E."/>
            <person name="Tracey A."/>
            <person name="Holroyd N."/>
            <person name="Lustigman S."/>
            <person name="Berriman M."/>
        </authorList>
    </citation>
    <scope>NUCLEOTIDE SEQUENCE</scope>
</reference>
<evidence type="ECO:0000313" key="2">
    <source>
        <dbReference type="Proteomes" id="UP000024404"/>
    </source>
</evidence>
<keyword evidence="2" id="KW-1185">Reference proteome</keyword>
<proteinExistence type="predicted"/>
<dbReference type="AlphaFoldDB" id="A0A8R1TVR6"/>
<dbReference type="Proteomes" id="UP000024404">
    <property type="component" value="Unassembled WGS sequence"/>
</dbReference>
<sequence length="132" mass="16047">MENRFICLDFPQKMSTTWMINYSHLDDCFEDCCISPAKRTVDFIPQYFQYMDLINFEKNIKKVKRREKEEILFLCMIKRTSHTEDDQLGDTDDICYQLMPIIQFVFSNSDHKKGDFSKRLEETNEYKNERKR</sequence>
<name>A0A8R1TVR6_ONCVO</name>
<dbReference type="EnsemblMetazoa" id="OVOC5494.1">
    <property type="protein sequence ID" value="OVOC5494.1"/>
    <property type="gene ID" value="WBGene00242303"/>
</dbReference>
<evidence type="ECO:0000313" key="1">
    <source>
        <dbReference type="EnsemblMetazoa" id="OVOC5494.1"/>
    </source>
</evidence>
<protein>
    <submittedName>
        <fullName evidence="1">Uncharacterized protein</fullName>
    </submittedName>
</protein>
<accession>A0A8R1TVR6</accession>
<reference evidence="1" key="2">
    <citation type="submission" date="2022-06" db="UniProtKB">
        <authorList>
            <consortium name="EnsemblMetazoa"/>
        </authorList>
    </citation>
    <scope>IDENTIFICATION</scope>
</reference>